<dbReference type="PIRSF" id="PIRSF006157">
    <property type="entry name" value="Doxgns_DODA"/>
    <property type="match status" value="1"/>
</dbReference>
<accession>A0ABX2IL11</accession>
<name>A0ABX2IL11_9RHOO</name>
<keyword evidence="8" id="KW-1185">Reference proteome</keyword>
<proteinExistence type="inferred from homology"/>
<evidence type="ECO:0000313" key="7">
    <source>
        <dbReference type="EMBL" id="NSL56578.1"/>
    </source>
</evidence>
<comment type="cofactor">
    <cofactor evidence="1">
        <name>Zn(2+)</name>
        <dbReference type="ChEBI" id="CHEBI:29105"/>
    </cofactor>
</comment>
<keyword evidence="3" id="KW-0479">Metal-binding</keyword>
<dbReference type="GO" id="GO:0051213">
    <property type="term" value="F:dioxygenase activity"/>
    <property type="evidence" value="ECO:0007669"/>
    <property type="project" value="UniProtKB-KW"/>
</dbReference>
<evidence type="ECO:0000256" key="4">
    <source>
        <dbReference type="ARBA" id="ARBA00022833"/>
    </source>
</evidence>
<dbReference type="PANTHER" id="PTHR30096:SF0">
    <property type="entry name" value="4,5-DOPA DIOXYGENASE EXTRADIOL-LIKE PROTEIN"/>
    <property type="match status" value="1"/>
</dbReference>
<dbReference type="Pfam" id="PF02900">
    <property type="entry name" value="LigB"/>
    <property type="match status" value="1"/>
</dbReference>
<comment type="caution">
    <text evidence="7">The sequence shown here is derived from an EMBL/GenBank/DDBJ whole genome shotgun (WGS) entry which is preliminary data.</text>
</comment>
<dbReference type="Gene3D" id="3.40.830.10">
    <property type="entry name" value="LigB-like"/>
    <property type="match status" value="1"/>
</dbReference>
<keyword evidence="7" id="KW-0223">Dioxygenase</keyword>
<dbReference type="Proteomes" id="UP000778523">
    <property type="component" value="Unassembled WGS sequence"/>
</dbReference>
<reference evidence="7 8" key="1">
    <citation type="submission" date="2020-06" db="EMBL/GenBank/DDBJ databases">
        <title>Draft genome of Uliginosibacterium sp. IMCC34675.</title>
        <authorList>
            <person name="Song J."/>
        </authorList>
    </citation>
    <scope>NUCLEOTIDE SEQUENCE [LARGE SCALE GENOMIC DNA]</scope>
    <source>
        <strain evidence="7 8">IMCC34675</strain>
    </source>
</reference>
<evidence type="ECO:0000313" key="8">
    <source>
        <dbReference type="Proteomes" id="UP000778523"/>
    </source>
</evidence>
<protein>
    <submittedName>
        <fullName evidence="7">Dioxygenase</fullName>
    </submittedName>
</protein>
<dbReference type="EMBL" id="JABCSC020000004">
    <property type="protein sequence ID" value="NSL56578.1"/>
    <property type="molecule type" value="Genomic_DNA"/>
</dbReference>
<evidence type="ECO:0000256" key="3">
    <source>
        <dbReference type="ARBA" id="ARBA00022723"/>
    </source>
</evidence>
<evidence type="ECO:0000256" key="2">
    <source>
        <dbReference type="ARBA" id="ARBA00007581"/>
    </source>
</evidence>
<evidence type="ECO:0000259" key="6">
    <source>
        <dbReference type="Pfam" id="PF02900"/>
    </source>
</evidence>
<keyword evidence="4" id="KW-0862">Zinc</keyword>
<dbReference type="SUPFAM" id="SSF53213">
    <property type="entry name" value="LigB-like"/>
    <property type="match status" value="1"/>
</dbReference>
<dbReference type="PANTHER" id="PTHR30096">
    <property type="entry name" value="4,5-DOPA DIOXYGENASE EXTRADIOL-LIKE PROTEIN"/>
    <property type="match status" value="1"/>
</dbReference>
<organism evidence="7 8">
    <name type="scientific">Uliginosibacterium aquaticum</name>
    <dbReference type="NCBI Taxonomy" id="2731212"/>
    <lineage>
        <taxon>Bacteria</taxon>
        <taxon>Pseudomonadati</taxon>
        <taxon>Pseudomonadota</taxon>
        <taxon>Betaproteobacteria</taxon>
        <taxon>Rhodocyclales</taxon>
        <taxon>Zoogloeaceae</taxon>
        <taxon>Uliginosibacterium</taxon>
    </lineage>
</organism>
<sequence>MASRLPVFFLSHGSPMHAVEPSAAATAWAVEAAQLPVPAAVLMVSAHWESNLPLLGGAAAPETIHDFGGFPAELYRLRYPAAGAPEIARQALALLREAGFPAGIEGCRGLDHGAWVPMMKMYPQADVPVLQLSVQPGLDAAHHLALGAALAPLREQGVLIVGSGHMTHNLRDWFHGASGGAGAYAHEFRDWVATRLASGDSRSLLEWAYKAPHAQRAHPTPEHFLPLFVALGAAGEGAQGKCFHEAFERGTLAMDAWRWD</sequence>
<keyword evidence="5" id="KW-0560">Oxidoreductase</keyword>
<dbReference type="InterPro" id="IPR004183">
    <property type="entry name" value="Xdiol_dOase_suB"/>
</dbReference>
<evidence type="ECO:0000256" key="1">
    <source>
        <dbReference type="ARBA" id="ARBA00001947"/>
    </source>
</evidence>
<comment type="similarity">
    <text evidence="2">Belongs to the DODA-type extradiol aromatic ring-opening dioxygenase family.</text>
</comment>
<dbReference type="InterPro" id="IPR014436">
    <property type="entry name" value="Extradiol_dOase_DODA"/>
</dbReference>
<evidence type="ECO:0000256" key="5">
    <source>
        <dbReference type="ARBA" id="ARBA00023002"/>
    </source>
</evidence>
<dbReference type="RefSeq" id="WP_170022889.1">
    <property type="nucleotide sequence ID" value="NZ_JABCSC020000004.1"/>
</dbReference>
<feature type="domain" description="Extradiol ring-cleavage dioxygenase class III enzyme subunit B" evidence="6">
    <location>
        <begin position="8"/>
        <end position="242"/>
    </location>
</feature>
<dbReference type="CDD" id="cd07363">
    <property type="entry name" value="45_DOPA_Dioxygenase"/>
    <property type="match status" value="1"/>
</dbReference>
<gene>
    <name evidence="7" type="ORF">HJ583_016205</name>
</gene>